<feature type="compositionally biased region" description="Polar residues" evidence="1">
    <location>
        <begin position="120"/>
        <end position="130"/>
    </location>
</feature>
<protein>
    <submittedName>
        <fullName evidence="3">Uncharacterized protein</fullName>
    </submittedName>
</protein>
<comment type="caution">
    <text evidence="3">The sequence shown here is derived from an EMBL/GenBank/DDBJ whole genome shotgun (WGS) entry which is preliminary data.</text>
</comment>
<feature type="signal peptide" evidence="2">
    <location>
        <begin position="1"/>
        <end position="20"/>
    </location>
</feature>
<evidence type="ECO:0000313" key="3">
    <source>
        <dbReference type="EMBL" id="MBC3794476.1"/>
    </source>
</evidence>
<feature type="region of interest" description="Disordered" evidence="1">
    <location>
        <begin position="102"/>
        <end position="130"/>
    </location>
</feature>
<name>A0ABR6WD36_9BACT</name>
<sequence>MKRILLIAAFSGLSFITASAQDDQKIRKDHTYSTHNYKHPNKAAAARQWENKSGAAVRAPGFSQGPVANYKHPVPGAVPAGGVVMPHTPETDVTLRNYKIQRLGMPTSTTKPATEVAEPVSSQPTSQTVE</sequence>
<dbReference type="Proteomes" id="UP000700732">
    <property type="component" value="Unassembled WGS sequence"/>
</dbReference>
<keyword evidence="2" id="KW-0732">Signal</keyword>
<evidence type="ECO:0000256" key="1">
    <source>
        <dbReference type="SAM" id="MobiDB-lite"/>
    </source>
</evidence>
<gene>
    <name evidence="3" type="ORF">FH603_5005</name>
</gene>
<dbReference type="EMBL" id="VFIA01000047">
    <property type="protein sequence ID" value="MBC3794476.1"/>
    <property type="molecule type" value="Genomic_DNA"/>
</dbReference>
<reference evidence="3 4" key="1">
    <citation type="submission" date="2019-06" db="EMBL/GenBank/DDBJ databases">
        <title>Spirosoma utsteinense sp. nov. isolated from Antarctic ice-free soils.</title>
        <authorList>
            <person name="Tahon G."/>
        </authorList>
    </citation>
    <scope>NUCLEOTIDE SEQUENCE [LARGE SCALE GENOMIC DNA]</scope>
    <source>
        <strain evidence="3 4">LMG 31447</strain>
    </source>
</reference>
<evidence type="ECO:0000313" key="4">
    <source>
        <dbReference type="Proteomes" id="UP000700732"/>
    </source>
</evidence>
<proteinExistence type="predicted"/>
<organism evidence="3 4">
    <name type="scientific">Spirosoma utsteinense</name>
    <dbReference type="NCBI Taxonomy" id="2585773"/>
    <lineage>
        <taxon>Bacteria</taxon>
        <taxon>Pseudomonadati</taxon>
        <taxon>Bacteroidota</taxon>
        <taxon>Cytophagia</taxon>
        <taxon>Cytophagales</taxon>
        <taxon>Cytophagaceae</taxon>
        <taxon>Spirosoma</taxon>
    </lineage>
</organism>
<keyword evidence="4" id="KW-1185">Reference proteome</keyword>
<dbReference type="RefSeq" id="WP_186741039.1">
    <property type="nucleotide sequence ID" value="NZ_VFIA01000047.1"/>
</dbReference>
<feature type="chain" id="PRO_5047444969" evidence="2">
    <location>
        <begin position="21"/>
        <end position="130"/>
    </location>
</feature>
<evidence type="ECO:0000256" key="2">
    <source>
        <dbReference type="SAM" id="SignalP"/>
    </source>
</evidence>
<accession>A0ABR6WD36</accession>